<proteinExistence type="predicted"/>
<reference evidence="2 3" key="1">
    <citation type="submission" date="2020-04" db="EMBL/GenBank/DDBJ databases">
        <title>Perkinsus olseni comparative genomics.</title>
        <authorList>
            <person name="Bogema D.R."/>
        </authorList>
    </citation>
    <scope>NUCLEOTIDE SEQUENCE [LARGE SCALE GENOMIC DNA]</scope>
    <source>
        <strain evidence="2 3">ATCC PRA-207</strain>
    </source>
</reference>
<evidence type="ECO:0000313" key="3">
    <source>
        <dbReference type="Proteomes" id="UP000553632"/>
    </source>
</evidence>
<organism evidence="2 3">
    <name type="scientific">Perkinsus olseni</name>
    <name type="common">Perkinsus atlanticus</name>
    <dbReference type="NCBI Taxonomy" id="32597"/>
    <lineage>
        <taxon>Eukaryota</taxon>
        <taxon>Sar</taxon>
        <taxon>Alveolata</taxon>
        <taxon>Perkinsozoa</taxon>
        <taxon>Perkinsea</taxon>
        <taxon>Perkinsida</taxon>
        <taxon>Perkinsidae</taxon>
        <taxon>Perkinsus</taxon>
    </lineage>
</organism>
<protein>
    <submittedName>
        <fullName evidence="2">Uncharacterized protein</fullName>
    </submittedName>
</protein>
<evidence type="ECO:0000313" key="2">
    <source>
        <dbReference type="EMBL" id="KAF4753554.1"/>
    </source>
</evidence>
<comment type="caution">
    <text evidence="2">The sequence shown here is derived from an EMBL/GenBank/DDBJ whole genome shotgun (WGS) entry which is preliminary data.</text>
</comment>
<dbReference type="Proteomes" id="UP000553632">
    <property type="component" value="Unassembled WGS sequence"/>
</dbReference>
<dbReference type="EMBL" id="JABANO010005412">
    <property type="protein sequence ID" value="KAF4753554.1"/>
    <property type="molecule type" value="Genomic_DNA"/>
</dbReference>
<evidence type="ECO:0000256" key="1">
    <source>
        <dbReference type="SAM" id="MobiDB-lite"/>
    </source>
</evidence>
<sequence>MAGSSYSRRKHSVKRRLTRVAEQAKFTLIPEEFDILLASKPRLFIEVAKRWDDSSRRLAPRPERGLIGRAVNQGASVTADDDEAAALSTSDENIEDPVAVEDQQVRGEVPVQGLPLAGMLDAEERLRRAAVRLETLESYLARHYRNMKEDYHGSVVERYSFFSHAVVEPLISYGAPHCKLIAALQDILDHEGEERARAAVRRGLSRDNKRRHKAICTALNRVCIHLDICRLLHLTLPRTSTELNEKCTIQWEAAAEMYHAVAHELDSLHHVIAARRIAMGIKTDGDLKAADIEVAPHPDIPLLPWDFWRWFVLPRALREIPFNELQDRCLKYLDLHLDSDDFEELQSRARLTRPREQEDRRYLLLETRLRAAEHSRKAQHKDGCELSKPSSASRPEEGPVNQPVRELRDFLTSPPPKLRRGMLKNRYPVIPVQEDMKELLEYMRNQPMPSTEIEGAASHVEQEPSIAAEIDDSLFETPPPKVRILVPGTPTTIARRRCERANFAFVESTVLCQCFQSNLEPEHADATDDFGGAFPRLELFPQVPKYEDKLIFSDSETASPIIAT</sequence>
<feature type="region of interest" description="Disordered" evidence="1">
    <location>
        <begin position="373"/>
        <end position="418"/>
    </location>
</feature>
<feature type="compositionally biased region" description="Basic and acidic residues" evidence="1">
    <location>
        <begin position="373"/>
        <end position="385"/>
    </location>
</feature>
<accession>A0A7J6U729</accession>
<keyword evidence="3" id="KW-1185">Reference proteome</keyword>
<dbReference type="AlphaFoldDB" id="A0A7J6U729"/>
<name>A0A7J6U729_PEROL</name>
<gene>
    <name evidence="2" type="ORF">FOZ63_018005</name>
</gene>